<organism evidence="2">
    <name type="scientific">Leptosphaeria maculans (strain JN3 / isolate v23.1.3 / race Av1-4-5-6-7-8)</name>
    <name type="common">Blackleg fungus</name>
    <name type="synonym">Phoma lingam</name>
    <dbReference type="NCBI Taxonomy" id="985895"/>
    <lineage>
        <taxon>Eukaryota</taxon>
        <taxon>Fungi</taxon>
        <taxon>Dikarya</taxon>
        <taxon>Ascomycota</taxon>
        <taxon>Pezizomycotina</taxon>
        <taxon>Dothideomycetes</taxon>
        <taxon>Pleosporomycetidae</taxon>
        <taxon>Pleosporales</taxon>
        <taxon>Pleosporineae</taxon>
        <taxon>Leptosphaeriaceae</taxon>
        <taxon>Plenodomus</taxon>
        <taxon>Plenodomus lingam/Leptosphaeria maculans species complex</taxon>
    </lineage>
</organism>
<gene>
    <name evidence="1" type="ORF">LEMA_P081120.1</name>
</gene>
<dbReference type="AlphaFoldDB" id="E5A5H5"/>
<reference evidence="2" key="1">
    <citation type="journal article" date="2011" name="Nat. Commun.">
        <title>Effector diversification within compartments of the Leptosphaeria maculans genome affected by Repeat-Induced Point mutations.</title>
        <authorList>
            <person name="Rouxel T."/>
            <person name="Grandaubert J."/>
            <person name="Hane J.K."/>
            <person name="Hoede C."/>
            <person name="van de Wouw A.P."/>
            <person name="Couloux A."/>
            <person name="Dominguez V."/>
            <person name="Anthouard V."/>
            <person name="Bally P."/>
            <person name="Bourras S."/>
            <person name="Cozijnsen A.J."/>
            <person name="Ciuffetti L.M."/>
            <person name="Degrave A."/>
            <person name="Dilmaghani A."/>
            <person name="Duret L."/>
            <person name="Fudal I."/>
            <person name="Goodwin S.B."/>
            <person name="Gout L."/>
            <person name="Glaser N."/>
            <person name="Linglin J."/>
            <person name="Kema G.H.J."/>
            <person name="Lapalu N."/>
            <person name="Lawrence C.B."/>
            <person name="May K."/>
            <person name="Meyer M."/>
            <person name="Ollivier B."/>
            <person name="Poulain J."/>
            <person name="Schoch C.L."/>
            <person name="Simon A."/>
            <person name="Spatafora J.W."/>
            <person name="Stachowiak A."/>
            <person name="Turgeon B.G."/>
            <person name="Tyler B.M."/>
            <person name="Vincent D."/>
            <person name="Weissenbach J."/>
            <person name="Amselem J."/>
            <person name="Quesneville H."/>
            <person name="Oliver R.P."/>
            <person name="Wincker P."/>
            <person name="Balesdent M.-H."/>
            <person name="Howlett B.J."/>
        </authorList>
    </citation>
    <scope>NUCLEOTIDE SEQUENCE [LARGE SCALE GENOMIC DNA]</scope>
    <source>
        <strain evidence="2">JN3 / isolate v23.1.3 / race Av1-4-5-6-7-8</strain>
    </source>
</reference>
<evidence type="ECO:0000313" key="1">
    <source>
        <dbReference type="EMBL" id="CBX98873.1"/>
    </source>
</evidence>
<sequence>MLVSEISNFPHSRTGVFKTLCTVQHHLYGATMLSVPDMALEGRLGIESTYRNSTVTAGARPLLSALVRGNSKKYEQHTWTSNHNPAYKKPTASMKKSGLSYKVTLVGSIISRAIATLTVKATLQRNIDS</sequence>
<dbReference type="EMBL" id="FP929134">
    <property type="protein sequence ID" value="CBX98873.1"/>
    <property type="molecule type" value="Genomic_DNA"/>
</dbReference>
<evidence type="ECO:0000313" key="2">
    <source>
        <dbReference type="Proteomes" id="UP000002668"/>
    </source>
</evidence>
<dbReference type="HOGENOM" id="CLU_1949216_0_0_1"/>
<accession>E5A5H5</accession>
<protein>
    <submittedName>
        <fullName evidence="1">Predicted protein</fullName>
    </submittedName>
</protein>
<keyword evidence="2" id="KW-1185">Reference proteome</keyword>
<dbReference type="Proteomes" id="UP000002668">
    <property type="component" value="Genome"/>
</dbReference>
<dbReference type="InParanoid" id="E5A5H5"/>
<name>E5A5H5_LEPMJ</name>
<dbReference type="VEuPathDB" id="FungiDB:LEMA_P081120.1"/>
<proteinExistence type="predicted"/>